<accession>A0A6I6FRN9</accession>
<dbReference type="EMBL" id="CP034279">
    <property type="protein sequence ID" value="QGV82455.1"/>
    <property type="molecule type" value="Genomic_DNA"/>
</dbReference>
<dbReference type="AlphaFoldDB" id="A0A6I6FRN9"/>
<dbReference type="SUPFAM" id="SSF109854">
    <property type="entry name" value="DinB/YfiT-like putative metalloenzymes"/>
    <property type="match status" value="1"/>
</dbReference>
<gene>
    <name evidence="1" type="ORF">EIZ62_04090</name>
</gene>
<organism evidence="1 2">
    <name type="scientific">Streptomyces ficellus</name>
    <dbReference type="NCBI Taxonomy" id="1977088"/>
    <lineage>
        <taxon>Bacteria</taxon>
        <taxon>Bacillati</taxon>
        <taxon>Actinomycetota</taxon>
        <taxon>Actinomycetes</taxon>
        <taxon>Kitasatosporales</taxon>
        <taxon>Streptomycetaceae</taxon>
        <taxon>Streptomyces</taxon>
    </lineage>
</organism>
<proteinExistence type="predicted"/>
<sequence>MPVMVEAGTEEREVLLSAWEEQRAALRRAVSGLTDEQAHSRPSVSELSLAALLAHAVRGEPAWIPVLRGRGGDWTDRDGEAEFTPPAGQSVGDLLREHRRVGAEVVRAVRDLPGGLGRRVPMPVTPWGPPEEPRSVRWILLHLITEAARHAGHADLLRESLDGATAPDLMEPRT</sequence>
<dbReference type="OrthoDB" id="4548523at2"/>
<dbReference type="KEGG" id="sfic:EIZ62_04090"/>
<evidence type="ECO:0000313" key="2">
    <source>
        <dbReference type="Proteomes" id="UP000422572"/>
    </source>
</evidence>
<dbReference type="Proteomes" id="UP000422572">
    <property type="component" value="Chromosome"/>
</dbReference>
<evidence type="ECO:0000313" key="1">
    <source>
        <dbReference type="EMBL" id="QGV82455.1"/>
    </source>
</evidence>
<dbReference type="InterPro" id="IPR034660">
    <property type="entry name" value="DinB/YfiT-like"/>
</dbReference>
<name>A0A6I6FRN9_9ACTN</name>
<dbReference type="InterPro" id="IPR007061">
    <property type="entry name" value="MST-like"/>
</dbReference>
<reference evidence="1 2" key="1">
    <citation type="submission" date="2018-12" db="EMBL/GenBank/DDBJ databases">
        <title>Complete genome sequence of Streptomyces ficellus NRRL8067, the producer of ficellomycin, feldamycin and nojirimycin.</title>
        <authorList>
            <person name="Zhang H."/>
            <person name="Yue R."/>
            <person name="Liu Y."/>
            <person name="Li M."/>
            <person name="Mu H."/>
            <person name="Zhang J."/>
        </authorList>
    </citation>
    <scope>NUCLEOTIDE SEQUENCE [LARGE SCALE GENOMIC DNA]</scope>
    <source>
        <strain evidence="1 2">NRRL 8067</strain>
    </source>
</reference>
<dbReference type="Pfam" id="PF04978">
    <property type="entry name" value="MST"/>
    <property type="match status" value="1"/>
</dbReference>
<protein>
    <submittedName>
        <fullName evidence="1">DUF664 domain-containing protein</fullName>
    </submittedName>
</protein>
<dbReference type="Gene3D" id="1.20.120.450">
    <property type="entry name" value="dinb family like domain"/>
    <property type="match status" value="1"/>
</dbReference>
<keyword evidence="2" id="KW-1185">Reference proteome</keyword>